<protein>
    <submittedName>
        <fullName evidence="3">Uncharacterized protein</fullName>
    </submittedName>
</protein>
<name>A0AAF0F8A2_9BASI</name>
<dbReference type="Proteomes" id="UP001214628">
    <property type="component" value="Chromosome 1"/>
</dbReference>
<dbReference type="EMBL" id="CP118375">
    <property type="protein sequence ID" value="WFD42665.1"/>
    <property type="molecule type" value="Genomic_DNA"/>
</dbReference>
<gene>
    <name evidence="3" type="ORF">MPSI1_001313</name>
</gene>
<evidence type="ECO:0000256" key="1">
    <source>
        <dbReference type="SAM" id="MobiDB-lite"/>
    </source>
</evidence>
<feature type="region of interest" description="Disordered" evidence="1">
    <location>
        <begin position="48"/>
        <end position="85"/>
    </location>
</feature>
<reference evidence="3" key="1">
    <citation type="submission" date="2023-02" db="EMBL/GenBank/DDBJ databases">
        <title>Mating type loci evolution in Malassezia.</title>
        <authorList>
            <person name="Coelho M.A."/>
        </authorList>
    </citation>
    <scope>NUCLEOTIDE SEQUENCE</scope>
    <source>
        <strain evidence="3">CBS 14136</strain>
    </source>
</reference>
<keyword evidence="2" id="KW-0472">Membrane</keyword>
<evidence type="ECO:0000313" key="4">
    <source>
        <dbReference type="Proteomes" id="UP001214628"/>
    </source>
</evidence>
<feature type="region of interest" description="Disordered" evidence="1">
    <location>
        <begin position="1"/>
        <end position="20"/>
    </location>
</feature>
<organism evidence="3 4">
    <name type="scientific">Malassezia psittaci</name>
    <dbReference type="NCBI Taxonomy" id="1821823"/>
    <lineage>
        <taxon>Eukaryota</taxon>
        <taxon>Fungi</taxon>
        <taxon>Dikarya</taxon>
        <taxon>Basidiomycota</taxon>
        <taxon>Ustilaginomycotina</taxon>
        <taxon>Malasseziomycetes</taxon>
        <taxon>Malasseziales</taxon>
        <taxon>Malasseziaceae</taxon>
        <taxon>Malassezia</taxon>
    </lineage>
</organism>
<keyword evidence="2" id="KW-0812">Transmembrane</keyword>
<dbReference type="AlphaFoldDB" id="A0AAF0F8A2"/>
<keyword evidence="2" id="KW-1133">Transmembrane helix</keyword>
<feature type="compositionally biased region" description="Polar residues" evidence="1">
    <location>
        <begin position="48"/>
        <end position="63"/>
    </location>
</feature>
<accession>A0AAF0F8A2</accession>
<evidence type="ECO:0000313" key="3">
    <source>
        <dbReference type="EMBL" id="WFD42665.1"/>
    </source>
</evidence>
<sequence>MSAGIRSNPRIPNLLSIGQRPSPAVIATSAPLTNASGWVATGTSAVASTDETLSDISETSYRTTPLAPHEEEEEHDQASQQAPSQAVMMDARSQLEKMLISSLPQYTSSATATSSYRTSQKVYTTNHKYPIESIDEGHNSDIALTPNHGTQDESLPADRHVYFDERTLNRQSSRQFWHHEARNARRLAFSPNTPQLEKRQALEHLLWRLQDQIEDAGNRLRRAPSSDWRFPGLANDEPFSEPLAYQVRRTIRPRPPVPVLEERPGIARPFRIALQLSLELHSPLWSRPAPQLSHMRRRVVGAAQEAVRQTLDRKRIARQEERIPRANLALAWLPDRALLWMISTLDFSGVTTQDSPTWLRWFMRTHERIEQRWTLMQVTIPTFLLYRLHVIIVMTLELVLVASQLFSVLLTILLRVRHDEELD</sequence>
<evidence type="ECO:0000256" key="2">
    <source>
        <dbReference type="SAM" id="Phobius"/>
    </source>
</evidence>
<feature type="transmembrane region" description="Helical" evidence="2">
    <location>
        <begin position="398"/>
        <end position="416"/>
    </location>
</feature>
<keyword evidence="4" id="KW-1185">Reference proteome</keyword>
<proteinExistence type="predicted"/>